<evidence type="ECO:0000259" key="1">
    <source>
        <dbReference type="PROSITE" id="PS50801"/>
    </source>
</evidence>
<dbReference type="CDD" id="cd07043">
    <property type="entry name" value="STAS_anti-anti-sigma_factors"/>
    <property type="match status" value="1"/>
</dbReference>
<accession>A0A381S185</accession>
<reference evidence="2" key="1">
    <citation type="submission" date="2018-05" db="EMBL/GenBank/DDBJ databases">
        <authorList>
            <person name="Lanie J.A."/>
            <person name="Ng W.-L."/>
            <person name="Kazmierczak K.M."/>
            <person name="Andrzejewski T.M."/>
            <person name="Davidsen T.M."/>
            <person name="Wayne K.J."/>
            <person name="Tettelin H."/>
            <person name="Glass J.I."/>
            <person name="Rusch D."/>
            <person name="Podicherti R."/>
            <person name="Tsui H.-C.T."/>
            <person name="Winkler M.E."/>
        </authorList>
    </citation>
    <scope>NUCLEOTIDE SEQUENCE</scope>
</reference>
<dbReference type="PANTHER" id="PTHR33495">
    <property type="entry name" value="ANTI-SIGMA FACTOR ANTAGONIST TM_1081-RELATED-RELATED"/>
    <property type="match status" value="1"/>
</dbReference>
<dbReference type="InterPro" id="IPR036513">
    <property type="entry name" value="STAS_dom_sf"/>
</dbReference>
<dbReference type="InterPro" id="IPR002645">
    <property type="entry name" value="STAS_dom"/>
</dbReference>
<dbReference type="EMBL" id="UINC01002372">
    <property type="protein sequence ID" value="SUZ95987.1"/>
    <property type="molecule type" value="Genomic_DNA"/>
</dbReference>
<gene>
    <name evidence="2" type="ORF">METZ01_LOCUS48841</name>
</gene>
<feature type="domain" description="STAS" evidence="1">
    <location>
        <begin position="4"/>
        <end position="113"/>
    </location>
</feature>
<sequence>MPDFNISVREQNGVVIIDTDGYLNNVGGEIIASECYSQVDKGKKDFILNLEKSPVVNSIGVSIIIEIIEKLQDVNGSLSYFNLAPIVDKTFSIMGLTKYSTIYTNEAEALKNLTG</sequence>
<dbReference type="Gene3D" id="3.30.750.24">
    <property type="entry name" value="STAS domain"/>
    <property type="match status" value="1"/>
</dbReference>
<organism evidence="2">
    <name type="scientific">marine metagenome</name>
    <dbReference type="NCBI Taxonomy" id="408172"/>
    <lineage>
        <taxon>unclassified sequences</taxon>
        <taxon>metagenomes</taxon>
        <taxon>ecological metagenomes</taxon>
    </lineage>
</organism>
<dbReference type="PROSITE" id="PS50801">
    <property type="entry name" value="STAS"/>
    <property type="match status" value="1"/>
</dbReference>
<protein>
    <recommendedName>
        <fullName evidence="1">STAS domain-containing protein</fullName>
    </recommendedName>
</protein>
<evidence type="ECO:0000313" key="2">
    <source>
        <dbReference type="EMBL" id="SUZ95987.1"/>
    </source>
</evidence>
<name>A0A381S185_9ZZZZ</name>
<dbReference type="PANTHER" id="PTHR33495:SF6">
    <property type="entry name" value="ANTI-SIGMA FACTOR ANTAGONIST"/>
    <property type="match status" value="1"/>
</dbReference>
<dbReference type="GO" id="GO:0043856">
    <property type="term" value="F:anti-sigma factor antagonist activity"/>
    <property type="evidence" value="ECO:0007669"/>
    <property type="project" value="TreeGrafter"/>
</dbReference>
<proteinExistence type="predicted"/>
<dbReference type="AlphaFoldDB" id="A0A381S185"/>
<dbReference type="SUPFAM" id="SSF52091">
    <property type="entry name" value="SpoIIaa-like"/>
    <property type="match status" value="1"/>
</dbReference>
<dbReference type="Pfam" id="PF01740">
    <property type="entry name" value="STAS"/>
    <property type="match status" value="1"/>
</dbReference>